<dbReference type="Proteomes" id="UP000641206">
    <property type="component" value="Unassembled WGS sequence"/>
</dbReference>
<reference evidence="2" key="1">
    <citation type="journal article" date="2019" name="Int. J. Syst. Evol. Microbiol.">
        <title>The Global Catalogue of Microorganisms (GCM) 10K type strain sequencing project: providing services to taxonomists for standard genome sequencing and annotation.</title>
        <authorList>
            <consortium name="The Broad Institute Genomics Platform"/>
            <consortium name="The Broad Institute Genome Sequencing Center for Infectious Disease"/>
            <person name="Wu L."/>
            <person name="Ma J."/>
        </authorList>
    </citation>
    <scope>NUCLEOTIDE SEQUENCE [LARGE SCALE GENOMIC DNA]</scope>
    <source>
        <strain evidence="2">CGMCC 1.7693</strain>
    </source>
</reference>
<name>A0ABQ2NQR2_9BACI</name>
<sequence>MNLDDLTGLIKVWAIDRNLDTADPFKQMAKLAEEHGELAASLAKGRKKAKVKDAVGDMYVVLTILCMQLGIDIEDCIEAAYEEIADRKGKMINGVFVKESDLQ</sequence>
<accession>A0ABQ2NQR2</accession>
<organism evidence="1 2">
    <name type="scientific">Oceanobacillus neutriphilus</name>
    <dbReference type="NCBI Taxonomy" id="531815"/>
    <lineage>
        <taxon>Bacteria</taxon>
        <taxon>Bacillati</taxon>
        <taxon>Bacillota</taxon>
        <taxon>Bacilli</taxon>
        <taxon>Bacillales</taxon>
        <taxon>Bacillaceae</taxon>
        <taxon>Oceanobacillus</taxon>
    </lineage>
</organism>
<dbReference type="SUPFAM" id="SSF101386">
    <property type="entry name" value="all-alpha NTP pyrophosphatases"/>
    <property type="match status" value="1"/>
</dbReference>
<dbReference type="RefSeq" id="WP_188732763.1">
    <property type="nucleotide sequence ID" value="NZ_BMLW01000001.1"/>
</dbReference>
<dbReference type="Gene3D" id="1.10.287.1080">
    <property type="entry name" value="MazG-like"/>
    <property type="match status" value="1"/>
</dbReference>
<comment type="caution">
    <text evidence="1">The sequence shown here is derived from an EMBL/GenBank/DDBJ whole genome shotgun (WGS) entry which is preliminary data.</text>
</comment>
<evidence type="ECO:0000313" key="1">
    <source>
        <dbReference type="EMBL" id="GGP07320.1"/>
    </source>
</evidence>
<evidence type="ECO:0000313" key="2">
    <source>
        <dbReference type="Proteomes" id="UP000641206"/>
    </source>
</evidence>
<evidence type="ECO:0008006" key="3">
    <source>
        <dbReference type="Google" id="ProtNLM"/>
    </source>
</evidence>
<gene>
    <name evidence="1" type="ORF">GCM10011346_02840</name>
</gene>
<dbReference type="Pfam" id="PF01503">
    <property type="entry name" value="PRA-PH"/>
    <property type="match status" value="1"/>
</dbReference>
<proteinExistence type="predicted"/>
<dbReference type="CDD" id="cd11540">
    <property type="entry name" value="NTP-PPase_u3"/>
    <property type="match status" value="1"/>
</dbReference>
<keyword evidence="2" id="KW-1185">Reference proteome</keyword>
<dbReference type="InterPro" id="IPR021130">
    <property type="entry name" value="PRib-ATP_PPHydrolase-like"/>
</dbReference>
<dbReference type="EMBL" id="BMLW01000001">
    <property type="protein sequence ID" value="GGP07320.1"/>
    <property type="molecule type" value="Genomic_DNA"/>
</dbReference>
<protein>
    <recommendedName>
        <fullName evidence="3">NTP pyrophosphohydrolase MazG putative catalytic core domain-containing protein</fullName>
    </recommendedName>
</protein>